<evidence type="ECO:0000313" key="3">
    <source>
        <dbReference type="Proteomes" id="UP000837857"/>
    </source>
</evidence>
<name>A0ABN8IW26_9NEOP</name>
<evidence type="ECO:0000256" key="1">
    <source>
        <dbReference type="SAM" id="MobiDB-lite"/>
    </source>
</evidence>
<feature type="compositionally biased region" description="Low complexity" evidence="1">
    <location>
        <begin position="13"/>
        <end position="22"/>
    </location>
</feature>
<proteinExistence type="predicted"/>
<feature type="non-terminal residue" evidence="2">
    <location>
        <position position="90"/>
    </location>
</feature>
<keyword evidence="3" id="KW-1185">Reference proteome</keyword>
<accession>A0ABN8IW26</accession>
<gene>
    <name evidence="2" type="ORF">IPOD504_LOCUS13127</name>
</gene>
<evidence type="ECO:0008006" key="4">
    <source>
        <dbReference type="Google" id="ProtNLM"/>
    </source>
</evidence>
<dbReference type="EMBL" id="OW152816">
    <property type="protein sequence ID" value="CAH2065774.1"/>
    <property type="molecule type" value="Genomic_DNA"/>
</dbReference>
<reference evidence="2" key="1">
    <citation type="submission" date="2022-03" db="EMBL/GenBank/DDBJ databases">
        <authorList>
            <person name="Martin H S."/>
        </authorList>
    </citation>
    <scope>NUCLEOTIDE SEQUENCE</scope>
</reference>
<organism evidence="2 3">
    <name type="scientific">Iphiclides podalirius</name>
    <name type="common">scarce swallowtail</name>
    <dbReference type="NCBI Taxonomy" id="110791"/>
    <lineage>
        <taxon>Eukaryota</taxon>
        <taxon>Metazoa</taxon>
        <taxon>Ecdysozoa</taxon>
        <taxon>Arthropoda</taxon>
        <taxon>Hexapoda</taxon>
        <taxon>Insecta</taxon>
        <taxon>Pterygota</taxon>
        <taxon>Neoptera</taxon>
        <taxon>Endopterygota</taxon>
        <taxon>Lepidoptera</taxon>
        <taxon>Glossata</taxon>
        <taxon>Ditrysia</taxon>
        <taxon>Papilionoidea</taxon>
        <taxon>Papilionidae</taxon>
        <taxon>Papilioninae</taxon>
        <taxon>Iphiclides</taxon>
    </lineage>
</organism>
<sequence length="90" mass="9724">MAASPSFLRGHVPASAPDPARSAADLRSSIPLLYVKFNKGAGVDIKIPLYEIFQITDGGVGIPSERFAACRLRMRISFVRNGYDDRLAGS</sequence>
<evidence type="ECO:0000313" key="2">
    <source>
        <dbReference type="EMBL" id="CAH2065774.1"/>
    </source>
</evidence>
<protein>
    <recommendedName>
        <fullName evidence="4">Protein-serine/threonine kinase</fullName>
    </recommendedName>
</protein>
<dbReference type="Proteomes" id="UP000837857">
    <property type="component" value="Chromosome 4"/>
</dbReference>
<feature type="region of interest" description="Disordered" evidence="1">
    <location>
        <begin position="1"/>
        <end position="22"/>
    </location>
</feature>